<dbReference type="Pfam" id="PF12705">
    <property type="entry name" value="PDDEXK_1"/>
    <property type="match status" value="1"/>
</dbReference>
<keyword evidence="7 14" id="KW-0067">ATP-binding</keyword>
<dbReference type="InterPro" id="IPR038726">
    <property type="entry name" value="PDDEXK_AddAB-type"/>
</dbReference>
<dbReference type="Pfam" id="PF00580">
    <property type="entry name" value="UvrD-helicase"/>
    <property type="match status" value="1"/>
</dbReference>
<dbReference type="InterPro" id="IPR011604">
    <property type="entry name" value="PDDEXK-like_dom_sf"/>
</dbReference>
<dbReference type="GO" id="GO:0005524">
    <property type="term" value="F:ATP binding"/>
    <property type="evidence" value="ECO:0007669"/>
    <property type="project" value="UniProtKB-UniRule"/>
</dbReference>
<dbReference type="GO" id="GO:0004527">
    <property type="term" value="F:exonuclease activity"/>
    <property type="evidence" value="ECO:0007669"/>
    <property type="project" value="UniProtKB-KW"/>
</dbReference>
<evidence type="ECO:0000256" key="6">
    <source>
        <dbReference type="ARBA" id="ARBA00022839"/>
    </source>
</evidence>
<comment type="catalytic activity">
    <reaction evidence="13">
        <text>ATP + H2O = ADP + phosphate + H(+)</text>
        <dbReference type="Rhea" id="RHEA:13065"/>
        <dbReference type="ChEBI" id="CHEBI:15377"/>
        <dbReference type="ChEBI" id="CHEBI:15378"/>
        <dbReference type="ChEBI" id="CHEBI:30616"/>
        <dbReference type="ChEBI" id="CHEBI:43474"/>
        <dbReference type="ChEBI" id="CHEBI:456216"/>
        <dbReference type="EC" id="5.6.2.4"/>
    </reaction>
</comment>
<evidence type="ECO:0000256" key="5">
    <source>
        <dbReference type="ARBA" id="ARBA00022806"/>
    </source>
</evidence>
<dbReference type="Pfam" id="PF13361">
    <property type="entry name" value="UvrD_C"/>
    <property type="match status" value="1"/>
</dbReference>
<keyword evidence="4 14" id="KW-0378">Hydrolase</keyword>
<dbReference type="GO" id="GO:0000725">
    <property type="term" value="P:recombinational repair"/>
    <property type="evidence" value="ECO:0007669"/>
    <property type="project" value="TreeGrafter"/>
</dbReference>
<dbReference type="EMBL" id="DVMR01000003">
    <property type="protein sequence ID" value="HIU42704.1"/>
    <property type="molecule type" value="Genomic_DNA"/>
</dbReference>
<dbReference type="Gene3D" id="1.10.486.10">
    <property type="entry name" value="PCRA, domain 4"/>
    <property type="match status" value="1"/>
</dbReference>
<evidence type="ECO:0000256" key="2">
    <source>
        <dbReference type="ARBA" id="ARBA00022741"/>
    </source>
</evidence>
<evidence type="ECO:0000256" key="8">
    <source>
        <dbReference type="ARBA" id="ARBA00023125"/>
    </source>
</evidence>
<dbReference type="EC" id="5.6.2.4" evidence="12"/>
<reference evidence="17" key="2">
    <citation type="journal article" date="2021" name="PeerJ">
        <title>Extensive microbial diversity within the chicken gut microbiome revealed by metagenomics and culture.</title>
        <authorList>
            <person name="Gilroy R."/>
            <person name="Ravi A."/>
            <person name="Getino M."/>
            <person name="Pursley I."/>
            <person name="Horton D.L."/>
            <person name="Alikhan N.F."/>
            <person name="Baker D."/>
            <person name="Gharbi K."/>
            <person name="Hall N."/>
            <person name="Watson M."/>
            <person name="Adriaenssens E.M."/>
            <person name="Foster-Nyarko E."/>
            <person name="Jarju S."/>
            <person name="Secka A."/>
            <person name="Antonio M."/>
            <person name="Oren A."/>
            <person name="Chaudhuri R.R."/>
            <person name="La Ragione R."/>
            <person name="Hildebrand F."/>
            <person name="Pallen M.J."/>
        </authorList>
    </citation>
    <scope>NUCLEOTIDE SEQUENCE</scope>
    <source>
        <strain evidence="17">CHK191-8634</strain>
    </source>
</reference>
<evidence type="ECO:0000256" key="10">
    <source>
        <dbReference type="ARBA" id="ARBA00023235"/>
    </source>
</evidence>
<dbReference type="GO" id="GO:0006302">
    <property type="term" value="P:double-strand break repair"/>
    <property type="evidence" value="ECO:0007669"/>
    <property type="project" value="InterPro"/>
</dbReference>
<dbReference type="InterPro" id="IPR000212">
    <property type="entry name" value="DNA_helicase_UvrD/REP"/>
</dbReference>
<dbReference type="GO" id="GO:0003677">
    <property type="term" value="F:DNA binding"/>
    <property type="evidence" value="ECO:0007669"/>
    <property type="project" value="UniProtKB-KW"/>
</dbReference>
<accession>A0A9D1IVC9</accession>
<dbReference type="Proteomes" id="UP000824073">
    <property type="component" value="Unassembled WGS sequence"/>
</dbReference>
<feature type="domain" description="UvrD-like helicase C-terminal" evidence="16">
    <location>
        <begin position="467"/>
        <end position="768"/>
    </location>
</feature>
<dbReference type="SUPFAM" id="SSF52980">
    <property type="entry name" value="Restriction endonuclease-like"/>
    <property type="match status" value="1"/>
</dbReference>
<keyword evidence="8" id="KW-0238">DNA-binding</keyword>
<dbReference type="GO" id="GO:0043138">
    <property type="term" value="F:3'-5' DNA helicase activity"/>
    <property type="evidence" value="ECO:0007669"/>
    <property type="project" value="UniProtKB-EC"/>
</dbReference>
<reference evidence="17" key="1">
    <citation type="submission" date="2020-10" db="EMBL/GenBank/DDBJ databases">
        <authorList>
            <person name="Gilroy R."/>
        </authorList>
    </citation>
    <scope>NUCLEOTIDE SEQUENCE</scope>
    <source>
        <strain evidence="17">CHK191-8634</strain>
    </source>
</reference>
<keyword evidence="2 14" id="KW-0547">Nucleotide-binding</keyword>
<dbReference type="SUPFAM" id="SSF52540">
    <property type="entry name" value="P-loop containing nucleoside triphosphate hydrolases"/>
    <property type="match status" value="1"/>
</dbReference>
<dbReference type="InterPro" id="IPR011335">
    <property type="entry name" value="Restrct_endonuc-II-like"/>
</dbReference>
<keyword evidence="6" id="KW-0269">Exonuclease</keyword>
<evidence type="ECO:0000256" key="14">
    <source>
        <dbReference type="PROSITE-ProRule" id="PRU00560"/>
    </source>
</evidence>
<evidence type="ECO:0000256" key="13">
    <source>
        <dbReference type="ARBA" id="ARBA00048988"/>
    </source>
</evidence>
<evidence type="ECO:0000256" key="12">
    <source>
        <dbReference type="ARBA" id="ARBA00034808"/>
    </source>
</evidence>
<sequence>MPIPFTEQQKKAIDSRGGRLLVSAAAGSGKTAVLVQRVIELVCGAEPVDVDRLLVVTFTNAAASEMRSKIASALLDRLALEPNNIRLRRQLVLLPGARIQTVHAFCMDLVRQNFALCGVSPDFSLADETEYSLLKDAAMEETLENAYASDTPQFEALQYAFCEERGDERLAGIVREIYECLRSHPDPDGWLERAGEADEDLPPEQTDWGAYLLECARGSLRFAASGLESVLNALENAPELLEKYRPVLGSLLEQADEIQQAMAGGWDSAVDAVRAFSNPRLPSVRGGDEQLRERVKNAKKLFADRVKAIGERVLCAHAGEIAQENAQARPLVQGLCDLVRDFSARYTEEKKKRGLLDFSDLEHLALGLLTDEQGGRTPLAEQLSQSLSELLVDEYQDTNEIQDRIFDAVAPARGGVFQVGDVKQSIYRFRLAEPGIFVDKYRRYADYDAPDAAERRLPLNRNFRSRPEVLELCNFLFSRLMSRHFGEVDYDESERLYPGADNREGHCPSEVCVIDMQGARDDEDSPEKAQAEARYAAGRIAALLQTHRVTEKDGSTRPARPGDFAILLSSFRSKAPFYRQALQRAGIPAAAGEDGFFDAMEVQIMLSFLRIIDNRRQDVPLISVLRSPLFFFSPDDLTEIRECDRQGAFCDALTAAAAAGRGDARQFLDLLDELCSRAVDLTVSELLQLIYSRTGAMGVFAALDRGENRRRNLSRLLGMAMSYEGRSARGIHAFLRFLDRKAEDESEVPGAPAGSDAVQLLSIHKSKGLEYPIVIVPDLAKSFNADDLKKPVLFHQKMGIGIRLRDERSHAEYATQLYRAVAARITAEQRAEELRKLYVALTRAREKLIVTLALPDVSKKLTEWAPLAGGGPIDPEALSAQTSCAMWVCAPLLNHPAGGPLRALCPGTIPVSSDAGADNLRVSVVHYTEIPDDFCPPQAVQPQQTEDFSALLAQMDVPYAYADVSALPSKLTPTGAKRLMPGAGEIEQAEDAPRVRFYQTPTGDGPYNARARGTATHLLLSLADYEGCAQPGGVERELARLTAQRKMTEHQAQLVSRQTAARYFEGPLAARVRAAGRVLREYEFGALFTPRELLGEGRDDEQILMNGIIDLLLFEPDGLCVVDFKTDRVQPGGEEQAAQRHRLQLDIYAAAAEKIFGQPVRSRVVYFLQTGRAITL</sequence>
<dbReference type="PANTHER" id="PTHR11070">
    <property type="entry name" value="UVRD / RECB / PCRA DNA HELICASE FAMILY MEMBER"/>
    <property type="match status" value="1"/>
</dbReference>
<evidence type="ECO:0000313" key="17">
    <source>
        <dbReference type="EMBL" id="HIU42704.1"/>
    </source>
</evidence>
<dbReference type="GO" id="GO:0005829">
    <property type="term" value="C:cytosol"/>
    <property type="evidence" value="ECO:0007669"/>
    <property type="project" value="TreeGrafter"/>
</dbReference>
<comment type="catalytic activity">
    <reaction evidence="11">
        <text>Couples ATP hydrolysis with the unwinding of duplex DNA by translocating in the 3'-5' direction.</text>
        <dbReference type="EC" id="5.6.2.4"/>
    </reaction>
</comment>
<evidence type="ECO:0000256" key="9">
    <source>
        <dbReference type="ARBA" id="ARBA00023204"/>
    </source>
</evidence>
<comment type="caution">
    <text evidence="17">The sequence shown here is derived from an EMBL/GenBank/DDBJ whole genome shotgun (WGS) entry which is preliminary data.</text>
</comment>
<evidence type="ECO:0000313" key="18">
    <source>
        <dbReference type="Proteomes" id="UP000824073"/>
    </source>
</evidence>
<dbReference type="PROSITE" id="PS51217">
    <property type="entry name" value="UVRD_HELICASE_CTER"/>
    <property type="match status" value="1"/>
</dbReference>
<dbReference type="PANTHER" id="PTHR11070:SF48">
    <property type="entry name" value="ATP-DEPENDENT HELICASE_NUCLEASE SUBUNIT A"/>
    <property type="match status" value="1"/>
</dbReference>
<keyword evidence="5 14" id="KW-0347">Helicase</keyword>
<feature type="binding site" evidence="14">
    <location>
        <begin position="24"/>
        <end position="31"/>
    </location>
    <ligand>
        <name>ATP</name>
        <dbReference type="ChEBI" id="CHEBI:30616"/>
    </ligand>
</feature>
<evidence type="ECO:0000256" key="11">
    <source>
        <dbReference type="ARBA" id="ARBA00034617"/>
    </source>
</evidence>
<evidence type="ECO:0000256" key="1">
    <source>
        <dbReference type="ARBA" id="ARBA00022722"/>
    </source>
</evidence>
<proteinExistence type="predicted"/>
<name>A0A9D1IVC9_9CLOT</name>
<evidence type="ECO:0000256" key="4">
    <source>
        <dbReference type="ARBA" id="ARBA00022801"/>
    </source>
</evidence>
<dbReference type="Gene3D" id="3.90.320.10">
    <property type="match status" value="1"/>
</dbReference>
<feature type="domain" description="UvrD-like helicase ATP-binding" evidence="15">
    <location>
        <begin position="3"/>
        <end position="466"/>
    </location>
</feature>
<keyword evidence="3" id="KW-0227">DNA damage</keyword>
<dbReference type="InterPro" id="IPR014017">
    <property type="entry name" value="DNA_helicase_UvrD-like_C"/>
</dbReference>
<dbReference type="AlphaFoldDB" id="A0A9D1IVC9"/>
<gene>
    <name evidence="17" type="primary">addA</name>
    <name evidence="17" type="ORF">IAB67_00215</name>
</gene>
<dbReference type="InterPro" id="IPR014016">
    <property type="entry name" value="UvrD-like_ATP-bd"/>
</dbReference>
<dbReference type="Gene3D" id="3.40.50.300">
    <property type="entry name" value="P-loop containing nucleotide triphosphate hydrolases"/>
    <property type="match status" value="4"/>
</dbReference>
<dbReference type="NCBIfam" id="TIGR02785">
    <property type="entry name" value="addA_Gpos"/>
    <property type="match status" value="1"/>
</dbReference>
<evidence type="ECO:0000259" key="16">
    <source>
        <dbReference type="PROSITE" id="PS51217"/>
    </source>
</evidence>
<keyword evidence="9" id="KW-0234">DNA repair</keyword>
<dbReference type="PROSITE" id="PS51198">
    <property type="entry name" value="UVRD_HELICASE_ATP_BIND"/>
    <property type="match status" value="1"/>
</dbReference>
<organism evidence="17 18">
    <name type="scientific">Candidatus Ventrousia excrementavium</name>
    <dbReference type="NCBI Taxonomy" id="2840961"/>
    <lineage>
        <taxon>Bacteria</taxon>
        <taxon>Bacillati</taxon>
        <taxon>Bacillota</taxon>
        <taxon>Clostridia</taxon>
        <taxon>Eubacteriales</taxon>
        <taxon>Clostridiaceae</taxon>
        <taxon>Clostridiaceae incertae sedis</taxon>
        <taxon>Candidatus Ventrousia</taxon>
    </lineage>
</organism>
<evidence type="ECO:0000256" key="7">
    <source>
        <dbReference type="ARBA" id="ARBA00022840"/>
    </source>
</evidence>
<keyword evidence="1" id="KW-0540">Nuclease</keyword>
<evidence type="ECO:0000256" key="3">
    <source>
        <dbReference type="ARBA" id="ARBA00022763"/>
    </source>
</evidence>
<protein>
    <recommendedName>
        <fullName evidence="12">DNA 3'-5' helicase</fullName>
        <ecNumber evidence="12">5.6.2.4</ecNumber>
    </recommendedName>
</protein>
<dbReference type="InterPro" id="IPR014152">
    <property type="entry name" value="AddA"/>
</dbReference>
<dbReference type="InterPro" id="IPR027417">
    <property type="entry name" value="P-loop_NTPase"/>
</dbReference>
<keyword evidence="10" id="KW-0413">Isomerase</keyword>
<evidence type="ECO:0000259" key="15">
    <source>
        <dbReference type="PROSITE" id="PS51198"/>
    </source>
</evidence>
<dbReference type="GO" id="GO:0033202">
    <property type="term" value="C:DNA helicase complex"/>
    <property type="evidence" value="ECO:0007669"/>
    <property type="project" value="TreeGrafter"/>
</dbReference>